<proteinExistence type="inferred from homology"/>
<keyword evidence="3" id="KW-0813">Transport</keyword>
<dbReference type="Gene3D" id="1.10.490.10">
    <property type="entry name" value="Globins"/>
    <property type="match status" value="8"/>
</dbReference>
<dbReference type="InterPro" id="IPR044203">
    <property type="entry name" value="GlbO/GLB3-like"/>
</dbReference>
<evidence type="ECO:0000256" key="7">
    <source>
        <dbReference type="ARBA" id="ARBA00034496"/>
    </source>
</evidence>
<keyword evidence="6" id="KW-0408">Iron</keyword>
<name>A0A7J6LH74_PEROL</name>
<protein>
    <submittedName>
        <fullName evidence="8">Uncharacterized protein</fullName>
    </submittedName>
</protein>
<accession>A0A7J6LH74</accession>
<organism evidence="8 9">
    <name type="scientific">Perkinsus olseni</name>
    <name type="common">Perkinsus atlanticus</name>
    <dbReference type="NCBI Taxonomy" id="32597"/>
    <lineage>
        <taxon>Eukaryota</taxon>
        <taxon>Sar</taxon>
        <taxon>Alveolata</taxon>
        <taxon>Perkinsozoa</taxon>
        <taxon>Perkinsea</taxon>
        <taxon>Perkinsida</taxon>
        <taxon>Perkinsidae</taxon>
        <taxon>Perkinsus</taxon>
    </lineage>
</organism>
<evidence type="ECO:0000256" key="5">
    <source>
        <dbReference type="ARBA" id="ARBA00022723"/>
    </source>
</evidence>
<dbReference type="GO" id="GO:0019825">
    <property type="term" value="F:oxygen binding"/>
    <property type="evidence" value="ECO:0007669"/>
    <property type="project" value="InterPro"/>
</dbReference>
<comment type="cofactor">
    <cofactor evidence="1">
        <name>heme</name>
        <dbReference type="ChEBI" id="CHEBI:30413"/>
    </cofactor>
</comment>
<dbReference type="GO" id="GO:0005344">
    <property type="term" value="F:oxygen carrier activity"/>
    <property type="evidence" value="ECO:0007669"/>
    <property type="project" value="InterPro"/>
</dbReference>
<dbReference type="EMBL" id="JABAHT010000301">
    <property type="protein sequence ID" value="KAF4658649.1"/>
    <property type="molecule type" value="Genomic_DNA"/>
</dbReference>
<dbReference type="PROSITE" id="PS01213">
    <property type="entry name" value="GLOBIN_FAM_2"/>
    <property type="match status" value="2"/>
</dbReference>
<evidence type="ECO:0000256" key="6">
    <source>
        <dbReference type="ARBA" id="ARBA00023004"/>
    </source>
</evidence>
<dbReference type="Proteomes" id="UP000570595">
    <property type="component" value="Unassembled WGS sequence"/>
</dbReference>
<dbReference type="GO" id="GO:0020037">
    <property type="term" value="F:heme binding"/>
    <property type="evidence" value="ECO:0007669"/>
    <property type="project" value="InterPro"/>
</dbReference>
<dbReference type="Pfam" id="PF01152">
    <property type="entry name" value="Bac_globin"/>
    <property type="match status" value="7"/>
</dbReference>
<evidence type="ECO:0000256" key="3">
    <source>
        <dbReference type="ARBA" id="ARBA00022448"/>
    </source>
</evidence>
<evidence type="ECO:0000313" key="9">
    <source>
        <dbReference type="Proteomes" id="UP000570595"/>
    </source>
</evidence>
<dbReference type="CDD" id="cd00454">
    <property type="entry name" value="TrHb1_N"/>
    <property type="match status" value="8"/>
</dbReference>
<dbReference type="GO" id="GO:0046872">
    <property type="term" value="F:metal ion binding"/>
    <property type="evidence" value="ECO:0007669"/>
    <property type="project" value="UniProtKB-KW"/>
</dbReference>
<keyword evidence="4" id="KW-0349">Heme</keyword>
<dbReference type="OrthoDB" id="410368at2759"/>
<reference evidence="8 9" key="1">
    <citation type="submission" date="2020-04" db="EMBL/GenBank/DDBJ databases">
        <title>Perkinsus olseni comparative genomics.</title>
        <authorList>
            <person name="Bogema D.R."/>
        </authorList>
    </citation>
    <scope>NUCLEOTIDE SEQUENCE [LARGE SCALE GENOMIC DNA]</scope>
    <source>
        <strain evidence="8">ATCC PRA-179</strain>
    </source>
</reference>
<evidence type="ECO:0000256" key="4">
    <source>
        <dbReference type="ARBA" id="ARBA00022617"/>
    </source>
</evidence>
<dbReference type="InterPro" id="IPR019795">
    <property type="entry name" value="Globin_bac-like_CS"/>
</dbReference>
<dbReference type="InterPro" id="IPR001486">
    <property type="entry name" value="Hemoglobin_trunc"/>
</dbReference>
<gene>
    <name evidence="8" type="ORF">FOZ61_005487</name>
</gene>
<dbReference type="InterPro" id="IPR009050">
    <property type="entry name" value="Globin-like_sf"/>
</dbReference>
<keyword evidence="5" id="KW-0479">Metal-binding</keyword>
<evidence type="ECO:0000256" key="2">
    <source>
        <dbReference type="ARBA" id="ARBA00009660"/>
    </source>
</evidence>
<sequence>MTKVLQSCVPVAEEGLTWGEPMGHVIGLTSFGDLLQACANFGVGDAMTQYSPIVEYMVQHVDYVQEETASKGGDCSAAGHLKVLWALCMMPELQSRHEYDMTLLLRKLCSGTAWESEKLRVGWMWICQAMDFPYVEHVIPKPFAADCIREWIKSREGYSVPFPFLCQELSKVLMAYEVPHETCVHIEDTPYVVDIVLTDGVQKRCIAILSEFARNSDEPIGSAAIQVRHMKERGWDVIALNSRRCRGMLEGLNESSMRALLDNAQGGNMTMLAVWSANRYTIEPRCDYELLLNAMEGQLATWTHRDWTPEWQLFVSLDMSAVERTAAESRPAPYETLLSKSDQANKLNDSISKAHSDMVFIKDRVAKLVVQMNYLRQAVETAMPNSKGKGTTDVPKERLVDQMVKAKININKFRYLIDEVAAKTQQAGEGDGADGLRGREKVDDPKQSLFERLGGDLNLETAIELVYEKAVRDPRTRAHFEKNQKKMDSIKAKMCSFVTGLFGGPKTYDEENIQPVHYHMNITDYHFDAVLEMFQQVFNELDIHPNAITDGLAELGRCRKLITTGCTVRMEVAKKNEETGTDMMFVKVGYGEGLEDFIKRLFDLSKVDRRLKKFFQGRDLHRIRTALRAYLTERFGGPKEYKGRELEEIHRGLGLDDFYFDCFLMNAEKALHGLGVDEDIIAEVLITLEFARPNVLNRKRDQLSQFKLVDGATIFERIGGDMNLEAVVETMYSGALLDPRIKFFFDLPKDRVEQIKERMCTFLSMITGAPEVHFDVKALKEMHRGINITDYHFDALMENMKVACELMEIEKTAKVDFLACVSHVRGIITAGCTVRLELAKRRTEIGGTEGLFKQLGGEQGIAKAVERLYEQVDKDERLSPFLSGAKLGAIARAQTKFLTHLFGGAEEYKGRDLKRIHQMIDIYDYHMDAFVNLMKTVLEEADQDPETIDSCVILMETCRSQIVKPADHDVRRAQAMANKKPLYERLGGEMSIAKLSDIFYAEAMEDSRTKGGVFVESKSLGTPSDISPWCLAVPPEEGVRSGTRSFFEKNKAKIATIKKKITQLIGTVTGGSKQYDLADLKPSHYSMNITDFHFDAVICLIRQAGEALHISSADLDELLSILQKLRPEITTGCTVRREMARQNLARSEEGEGLYERLFEWEGITRLMDSLFHLIAKDNRIKDFFPADSIQFIKEATIVFFVELFGGPPEYEGRDLTDIHEPLGITDYHFDAFLSNMSRALLSQGHEDSLVDEVIITLDSVRNAVLDRQSEIVIEPRNGLNLLERIGGDSNLEAVAEGMFQYFTEDSRIKFHFDKNKAKERSITTKLYQFLSGAFGGLVQYDQDNLKPTHYDMNISDYHFDAVLECFVKSAEELEEIDEDVIPDSLRILNSVRSEIITGSRVRMDAAERRNNEDGVDELFRRIGKIQGVEKFVDQLYECVERDKRIHMFFEGEAKLQAIKKAQTDYFIGIFGGPSEYKGRSLEEVHEIVAMTDYHLDCFFLNIQKCLRLIGFNNDTIDQFVVLLEKLRPQILHHHYKRMRME</sequence>
<comment type="similarity">
    <text evidence="2">Belongs to the truncated hemoglobin family. Group I subfamily.</text>
</comment>
<dbReference type="InterPro" id="IPR012292">
    <property type="entry name" value="Globin/Proto"/>
</dbReference>
<evidence type="ECO:0000256" key="1">
    <source>
        <dbReference type="ARBA" id="ARBA00001971"/>
    </source>
</evidence>
<dbReference type="PANTHER" id="PTHR47366">
    <property type="entry name" value="TWO-ON-TWO HEMOGLOBIN-3"/>
    <property type="match status" value="1"/>
</dbReference>
<comment type="caution">
    <text evidence="8">The sequence shown here is derived from an EMBL/GenBank/DDBJ whole genome shotgun (WGS) entry which is preliminary data.</text>
</comment>
<dbReference type="PANTHER" id="PTHR47366:SF1">
    <property type="entry name" value="TWO-ON-TWO HEMOGLOBIN-3"/>
    <property type="match status" value="1"/>
</dbReference>
<evidence type="ECO:0000313" key="8">
    <source>
        <dbReference type="EMBL" id="KAF4658649.1"/>
    </source>
</evidence>
<dbReference type="SUPFAM" id="SSF46458">
    <property type="entry name" value="Globin-like"/>
    <property type="match status" value="8"/>
</dbReference>
<comment type="similarity">
    <text evidence="7">Belongs to the truncated hemoglobin family. Group II subfamily.</text>
</comment>